<feature type="domain" description="WWE" evidence="2">
    <location>
        <begin position="606"/>
        <end position="685"/>
    </location>
</feature>
<feature type="compositionally biased region" description="Basic and acidic residues" evidence="1">
    <location>
        <begin position="178"/>
        <end position="198"/>
    </location>
</feature>
<dbReference type="Proteomes" id="UP000626109">
    <property type="component" value="Unassembled WGS sequence"/>
</dbReference>
<evidence type="ECO:0000313" key="3">
    <source>
        <dbReference type="EMBL" id="CAE8689013.1"/>
    </source>
</evidence>
<feature type="compositionally biased region" description="Low complexity" evidence="1">
    <location>
        <begin position="167"/>
        <end position="177"/>
    </location>
</feature>
<proteinExistence type="predicted"/>
<accession>A0A813JZX2</accession>
<reference evidence="3" key="1">
    <citation type="submission" date="2021-02" db="EMBL/GenBank/DDBJ databases">
        <authorList>
            <person name="Dougan E. K."/>
            <person name="Rhodes N."/>
            <person name="Thang M."/>
            <person name="Chan C."/>
        </authorList>
    </citation>
    <scope>NUCLEOTIDE SEQUENCE</scope>
</reference>
<dbReference type="AlphaFoldDB" id="A0A813JZX2"/>
<dbReference type="Gene3D" id="3.30.720.50">
    <property type="match status" value="1"/>
</dbReference>
<evidence type="ECO:0000256" key="1">
    <source>
        <dbReference type="SAM" id="MobiDB-lite"/>
    </source>
</evidence>
<feature type="region of interest" description="Disordered" evidence="1">
    <location>
        <begin position="167"/>
        <end position="245"/>
    </location>
</feature>
<comment type="caution">
    <text evidence="3">The sequence shown here is derived from an EMBL/GenBank/DDBJ whole genome shotgun (WGS) entry which is preliminary data.</text>
</comment>
<name>A0A813JZX2_POLGL</name>
<dbReference type="PROSITE" id="PS50918">
    <property type="entry name" value="WWE"/>
    <property type="match status" value="1"/>
</dbReference>
<feature type="region of interest" description="Disordered" evidence="1">
    <location>
        <begin position="1"/>
        <end position="23"/>
    </location>
</feature>
<sequence length="706" mass="77735">MGPPGGQKRGRKDSPTSAEEDGEALENLRLATSEVSELCDAPTLLRAEHFQRPRAVFALPISQRSPSHSDSVVSSLRAARRAFQASTEVARAALLGDYVSMLGAALRQGFLLPRGATEVLSWLREALDCGDDAATLFRRLAAAEDERSRLLGLLAQFGDVQSAAAVLSSISPPSSRPRSLEAERPSRSRRRKEQEKAAKKAQKKPTKAKEVPSSSSSEKALPEPSLELAPPLTPSASSTDKADDSGAIVGEAGAAASNLSRAERLDRLTRRLMSPAVQLPVPGEAQEEPARLTQDEVGAVFERHVPGVKQLTYRGQDGVHSLKFMQSCYVEGLRAFNGADLHNHLLWLFRLIVHQGHDDKPGASRHLREVAEAFTDCQAVQARTIEKVGLQLRGLALDFKGQMVRLVGEYKDMAVKMLAYEECTKLGGPDEYNDPPHYENRVIVDLGDICGLNKANIRQAEADSHAHSRFRPYKPERKRTAALRLAELFDLEALLKAFAAEASTFGSQSCQESLPRLFLEWANERMTQKHIVFDEDTCTRVEVDGDLALAISEVVFLGRPNGSDSESYRGERLLSLFLHDEELVAEIARQAAGQEEAAKEEAAKEEAGKGKDKPVAAEAKMVLEVDLGSHWAKIDAADIMRKVSEVEAKGESEVCFRDRGFNYKIDLQQMVQINLETGKRREIRRREEARIKEGCCCCSCCSLLLF</sequence>
<organism evidence="3 4">
    <name type="scientific">Polarella glacialis</name>
    <name type="common">Dinoflagellate</name>
    <dbReference type="NCBI Taxonomy" id="89957"/>
    <lineage>
        <taxon>Eukaryota</taxon>
        <taxon>Sar</taxon>
        <taxon>Alveolata</taxon>
        <taxon>Dinophyceae</taxon>
        <taxon>Suessiales</taxon>
        <taxon>Suessiaceae</taxon>
        <taxon>Polarella</taxon>
    </lineage>
</organism>
<dbReference type="InterPro" id="IPR037197">
    <property type="entry name" value="WWE_dom_sf"/>
</dbReference>
<protein>
    <recommendedName>
        <fullName evidence="2">WWE domain-containing protein</fullName>
    </recommendedName>
</protein>
<dbReference type="Pfam" id="PF02825">
    <property type="entry name" value="WWE"/>
    <property type="match status" value="1"/>
</dbReference>
<evidence type="ECO:0000259" key="2">
    <source>
        <dbReference type="PROSITE" id="PS50918"/>
    </source>
</evidence>
<feature type="compositionally biased region" description="Low complexity" evidence="1">
    <location>
        <begin position="211"/>
        <end position="239"/>
    </location>
</feature>
<evidence type="ECO:0000313" key="4">
    <source>
        <dbReference type="Proteomes" id="UP000626109"/>
    </source>
</evidence>
<dbReference type="SUPFAM" id="SSF117839">
    <property type="entry name" value="WWE domain"/>
    <property type="match status" value="1"/>
</dbReference>
<dbReference type="EMBL" id="CAJNNW010027000">
    <property type="protein sequence ID" value="CAE8689013.1"/>
    <property type="molecule type" value="Genomic_DNA"/>
</dbReference>
<dbReference type="InterPro" id="IPR004170">
    <property type="entry name" value="WWE_dom"/>
</dbReference>
<gene>
    <name evidence="3" type="ORF">PGLA2088_LOCUS26265</name>
</gene>